<evidence type="ECO:0000256" key="5">
    <source>
        <dbReference type="ARBA" id="ARBA00022989"/>
    </source>
</evidence>
<dbReference type="EMBL" id="HAAD01003689">
    <property type="protein sequence ID" value="CDG69921.1"/>
    <property type="molecule type" value="mRNA"/>
</dbReference>
<dbReference type="InterPro" id="IPR042855">
    <property type="entry name" value="V_SNARE_CC"/>
</dbReference>
<feature type="domain" description="V-SNARE coiled-coil homology" evidence="10">
    <location>
        <begin position="13"/>
        <end position="73"/>
    </location>
</feature>
<gene>
    <name evidence="11" type="primary">VAMP3</name>
    <name evidence="13 14" type="synonym">LOC100203079</name>
</gene>
<dbReference type="Proteomes" id="UP001652625">
    <property type="component" value="Chromosome 06"/>
</dbReference>
<dbReference type="FunFam" id="1.20.5.110:FF:000004">
    <property type="entry name" value="Vesicle-associated membrane protein 7"/>
    <property type="match status" value="1"/>
</dbReference>
<reference evidence="11" key="1">
    <citation type="journal article" date="2013" name="Genome Biol. Evol.">
        <title>Punctuated emergences of genetic and phenotypic innovations in eumetazoan, bilaterian, euteleostome, and hominidae ancestors.</title>
        <authorList>
            <person name="Wenger Y."/>
            <person name="Galliot B."/>
        </authorList>
    </citation>
    <scope>NUCLEOTIDE SEQUENCE</scope>
    <source>
        <tissue evidence="11">Whole animals</tissue>
    </source>
</reference>
<keyword evidence="3 9" id="KW-0812">Transmembrane</keyword>
<keyword evidence="5 9" id="KW-1133">Transmembrane helix</keyword>
<evidence type="ECO:0000256" key="7">
    <source>
        <dbReference type="ARBA" id="ARBA00046280"/>
    </source>
</evidence>
<evidence type="ECO:0000256" key="2">
    <source>
        <dbReference type="ARBA" id="ARBA00022448"/>
    </source>
</evidence>
<dbReference type="GO" id="GO:0016020">
    <property type="term" value="C:membrane"/>
    <property type="evidence" value="ECO:0007669"/>
    <property type="project" value="InterPro"/>
</dbReference>
<dbReference type="RefSeq" id="XP_065656138.1">
    <property type="nucleotide sequence ID" value="XM_065800066.1"/>
</dbReference>
<dbReference type="OrthoDB" id="10042941at2759"/>
<keyword evidence="2" id="KW-0813">Transport</keyword>
<dbReference type="PROSITE" id="PS50892">
    <property type="entry name" value="V_SNARE"/>
    <property type="match status" value="1"/>
</dbReference>
<dbReference type="CDD" id="cd15870">
    <property type="entry name" value="R-SNARE_VAMP2"/>
    <property type="match status" value="1"/>
</dbReference>
<dbReference type="GO" id="GO:0015031">
    <property type="term" value="P:protein transport"/>
    <property type="evidence" value="ECO:0007669"/>
    <property type="project" value="UniProtKB-KW"/>
</dbReference>
<organism evidence="11">
    <name type="scientific">Hydra vulgaris</name>
    <name type="common">Hydra</name>
    <name type="synonym">Hydra attenuata</name>
    <dbReference type="NCBI Taxonomy" id="6087"/>
    <lineage>
        <taxon>Eukaryota</taxon>
        <taxon>Metazoa</taxon>
        <taxon>Cnidaria</taxon>
        <taxon>Hydrozoa</taxon>
        <taxon>Hydroidolina</taxon>
        <taxon>Anthoathecata</taxon>
        <taxon>Aplanulata</taxon>
        <taxon>Hydridae</taxon>
        <taxon>Hydra</taxon>
    </lineage>
</organism>
<reference evidence="13 14" key="2">
    <citation type="submission" date="2025-05" db="UniProtKB">
        <authorList>
            <consortium name="RefSeq"/>
        </authorList>
    </citation>
    <scope>IDENTIFICATION</scope>
</reference>
<comment type="subcellular location">
    <subcellularLocation>
        <location evidence="7">Endomembrane system</location>
        <topology evidence="7">Single-pass type IV membrane protein</topology>
    </subcellularLocation>
</comment>
<dbReference type="InterPro" id="IPR001388">
    <property type="entry name" value="Synaptobrevin-like"/>
</dbReference>
<dbReference type="PRINTS" id="PR00219">
    <property type="entry name" value="SYNAPTOBREVN"/>
</dbReference>
<evidence type="ECO:0000256" key="1">
    <source>
        <dbReference type="ARBA" id="ARBA00008025"/>
    </source>
</evidence>
<evidence type="ECO:0000256" key="8">
    <source>
        <dbReference type="PROSITE-ProRule" id="PRU00290"/>
    </source>
</evidence>
<evidence type="ECO:0000256" key="3">
    <source>
        <dbReference type="ARBA" id="ARBA00022692"/>
    </source>
</evidence>
<dbReference type="PANTHER" id="PTHR45701">
    <property type="entry name" value="SYNAPTOBREVIN FAMILY MEMBER"/>
    <property type="match status" value="1"/>
</dbReference>
<comment type="similarity">
    <text evidence="1">Belongs to the synaptobrevin family.</text>
</comment>
<keyword evidence="12" id="KW-1185">Reference proteome</keyword>
<dbReference type="Gene3D" id="1.20.5.110">
    <property type="match status" value="1"/>
</dbReference>
<dbReference type="SUPFAM" id="SSF58038">
    <property type="entry name" value="SNARE fusion complex"/>
    <property type="match status" value="1"/>
</dbReference>
<evidence type="ECO:0000313" key="12">
    <source>
        <dbReference type="Proteomes" id="UP001652625"/>
    </source>
</evidence>
<name>T2MCV8_HYDVU</name>
<evidence type="ECO:0000313" key="14">
    <source>
        <dbReference type="RefSeq" id="XP_065656139.1"/>
    </source>
</evidence>
<evidence type="ECO:0000313" key="11">
    <source>
        <dbReference type="EMBL" id="CDG69921.1"/>
    </source>
</evidence>
<evidence type="ECO:0000256" key="4">
    <source>
        <dbReference type="ARBA" id="ARBA00022927"/>
    </source>
</evidence>
<dbReference type="GO" id="GO:0012505">
    <property type="term" value="C:endomembrane system"/>
    <property type="evidence" value="ECO:0007669"/>
    <property type="project" value="UniProtKB-SubCell"/>
</dbReference>
<dbReference type="AlphaFoldDB" id="T2MCV8"/>
<dbReference type="Pfam" id="PF00957">
    <property type="entry name" value="Synaptobrevin"/>
    <property type="match status" value="1"/>
</dbReference>
<evidence type="ECO:0000256" key="6">
    <source>
        <dbReference type="ARBA" id="ARBA00023136"/>
    </source>
</evidence>
<accession>T2MCV8</accession>
<keyword evidence="8" id="KW-0175">Coiled coil</keyword>
<dbReference type="InterPro" id="IPR016444">
    <property type="entry name" value="Synaptobrevin/VAMP"/>
</dbReference>
<dbReference type="GO" id="GO:0016192">
    <property type="term" value="P:vesicle-mediated transport"/>
    <property type="evidence" value="ECO:0007669"/>
    <property type="project" value="InterPro"/>
</dbReference>
<protein>
    <submittedName>
        <fullName evidence="11 13">Vesicle-associated membrane protein 3</fullName>
    </submittedName>
    <submittedName>
        <fullName evidence="14">Vesicle-associated membrane protein 3 isoform X5</fullName>
    </submittedName>
</protein>
<dbReference type="PROSITE" id="PS00417">
    <property type="entry name" value="SYNAPTOBREVIN"/>
    <property type="match status" value="1"/>
</dbReference>
<sequence length="102" mass="11666">MSERMPINGGNDRLASTQKQVDQVVDIMRQNMDKVLERDAKLSELDNRAENLQAGASQFETAAGKLKRKMWWQNCKMWIILIVVLLVIIAIIVIIVVTEKKN</sequence>
<dbReference type="RefSeq" id="XP_065656139.1">
    <property type="nucleotide sequence ID" value="XM_065800067.1"/>
</dbReference>
<evidence type="ECO:0000313" key="13">
    <source>
        <dbReference type="RefSeq" id="XP_065656138.1"/>
    </source>
</evidence>
<dbReference type="GO" id="GO:0005737">
    <property type="term" value="C:cytoplasm"/>
    <property type="evidence" value="ECO:0007669"/>
    <property type="project" value="UniProtKB-ARBA"/>
</dbReference>
<keyword evidence="4" id="KW-0653">Protein transport</keyword>
<feature type="transmembrane region" description="Helical" evidence="9">
    <location>
        <begin position="77"/>
        <end position="97"/>
    </location>
</feature>
<dbReference type="PIRSF" id="PIRSF005409">
    <property type="entry name" value="Synaptobrevin_euk"/>
    <property type="match status" value="1"/>
</dbReference>
<proteinExistence type="evidence at transcript level"/>
<dbReference type="OMA" id="MWVILIA"/>
<evidence type="ECO:0000259" key="10">
    <source>
        <dbReference type="PROSITE" id="PS50892"/>
    </source>
</evidence>
<keyword evidence="6 9" id="KW-0472">Membrane</keyword>
<evidence type="ECO:0000256" key="9">
    <source>
        <dbReference type="SAM" id="Phobius"/>
    </source>
</evidence>